<evidence type="ECO:0000256" key="2">
    <source>
        <dbReference type="SAM" id="Phobius"/>
    </source>
</evidence>
<gene>
    <name evidence="4" type="ORF">M513_02027</name>
    <name evidence="5" type="ORF">M514_02027</name>
</gene>
<accession>A0A085N290</accession>
<feature type="region of interest" description="Disordered" evidence="1">
    <location>
        <begin position="1274"/>
        <end position="1323"/>
    </location>
</feature>
<feature type="compositionally biased region" description="Basic and acidic residues" evidence="1">
    <location>
        <begin position="98"/>
        <end position="110"/>
    </location>
</feature>
<protein>
    <recommendedName>
        <fullName evidence="3">VWFA domain-containing protein</fullName>
    </recommendedName>
</protein>
<dbReference type="Pfam" id="PF07002">
    <property type="entry name" value="Copine"/>
    <property type="match status" value="1"/>
</dbReference>
<feature type="compositionally biased region" description="Polar residues" evidence="1">
    <location>
        <begin position="906"/>
        <end position="920"/>
    </location>
</feature>
<reference evidence="5 6" key="1">
    <citation type="journal article" date="2014" name="Nat. Genet.">
        <title>Genome and transcriptome of the porcine whipworm Trichuris suis.</title>
        <authorList>
            <person name="Jex A.R."/>
            <person name="Nejsum P."/>
            <person name="Schwarz E.M."/>
            <person name="Hu L."/>
            <person name="Young N.D."/>
            <person name="Hall R.S."/>
            <person name="Korhonen P.K."/>
            <person name="Liao S."/>
            <person name="Thamsborg S."/>
            <person name="Xia J."/>
            <person name="Xu P."/>
            <person name="Wang S."/>
            <person name="Scheerlinck J.P."/>
            <person name="Hofmann A."/>
            <person name="Sternberg P.W."/>
            <person name="Wang J."/>
            <person name="Gasser R.B."/>
        </authorList>
    </citation>
    <scope>NUCLEOTIDE SEQUENCE [LARGE SCALE GENOMIC DNA]</scope>
    <source>
        <strain evidence="5">DCEP-RM93F</strain>
        <strain evidence="4">DCEP-RM93M</strain>
    </source>
</reference>
<dbReference type="InterPro" id="IPR002035">
    <property type="entry name" value="VWF_A"/>
</dbReference>
<dbReference type="Proteomes" id="UP000030764">
    <property type="component" value="Unassembled WGS sequence"/>
</dbReference>
<organism evidence="5">
    <name type="scientific">Trichuris suis</name>
    <name type="common">pig whipworm</name>
    <dbReference type="NCBI Taxonomy" id="68888"/>
    <lineage>
        <taxon>Eukaryota</taxon>
        <taxon>Metazoa</taxon>
        <taxon>Ecdysozoa</taxon>
        <taxon>Nematoda</taxon>
        <taxon>Enoplea</taxon>
        <taxon>Dorylaimia</taxon>
        <taxon>Trichinellida</taxon>
        <taxon>Trichuridae</taxon>
        <taxon>Trichuris</taxon>
    </lineage>
</organism>
<feature type="region of interest" description="Disordered" evidence="1">
    <location>
        <begin position="863"/>
        <end position="926"/>
    </location>
</feature>
<keyword evidence="6" id="KW-1185">Reference proteome</keyword>
<feature type="region of interest" description="Disordered" evidence="1">
    <location>
        <begin position="89"/>
        <end position="110"/>
    </location>
</feature>
<evidence type="ECO:0000313" key="5">
    <source>
        <dbReference type="EMBL" id="KFD63586.1"/>
    </source>
</evidence>
<feature type="compositionally biased region" description="Polar residues" evidence="1">
    <location>
        <begin position="889"/>
        <end position="899"/>
    </location>
</feature>
<dbReference type="GO" id="GO:0004842">
    <property type="term" value="F:ubiquitin-protein transferase activity"/>
    <property type="evidence" value="ECO:0007669"/>
    <property type="project" value="TreeGrafter"/>
</dbReference>
<evidence type="ECO:0000313" key="4">
    <source>
        <dbReference type="EMBL" id="KFD57142.1"/>
    </source>
</evidence>
<feature type="domain" description="VWFA" evidence="3">
    <location>
        <begin position="1542"/>
        <end position="1731"/>
    </location>
</feature>
<feature type="compositionally biased region" description="Polar residues" evidence="1">
    <location>
        <begin position="285"/>
        <end position="299"/>
    </location>
</feature>
<dbReference type="InterPro" id="IPR036465">
    <property type="entry name" value="vWFA_dom_sf"/>
</dbReference>
<feature type="compositionally biased region" description="Polar residues" evidence="1">
    <location>
        <begin position="560"/>
        <end position="569"/>
    </location>
</feature>
<dbReference type="SMART" id="SM00327">
    <property type="entry name" value="VWA"/>
    <property type="match status" value="1"/>
</dbReference>
<feature type="region of interest" description="Disordered" evidence="1">
    <location>
        <begin position="1404"/>
        <end position="1464"/>
    </location>
</feature>
<feature type="region of interest" description="Disordered" evidence="1">
    <location>
        <begin position="593"/>
        <end position="615"/>
    </location>
</feature>
<dbReference type="GO" id="GO:0005634">
    <property type="term" value="C:nucleus"/>
    <property type="evidence" value="ECO:0007669"/>
    <property type="project" value="TreeGrafter"/>
</dbReference>
<dbReference type="GO" id="GO:0016567">
    <property type="term" value="P:protein ubiquitination"/>
    <property type="evidence" value="ECO:0007669"/>
    <property type="project" value="TreeGrafter"/>
</dbReference>
<feature type="compositionally biased region" description="Basic and acidic residues" evidence="1">
    <location>
        <begin position="1440"/>
        <end position="1452"/>
    </location>
</feature>
<keyword evidence="2" id="KW-1133">Transmembrane helix</keyword>
<dbReference type="EMBL" id="KL367570">
    <property type="protein sequence ID" value="KFD63586.1"/>
    <property type="molecule type" value="Genomic_DNA"/>
</dbReference>
<feature type="region of interest" description="Disordered" evidence="1">
    <location>
        <begin position="182"/>
        <end position="207"/>
    </location>
</feature>
<feature type="compositionally biased region" description="Low complexity" evidence="1">
    <location>
        <begin position="1409"/>
        <end position="1421"/>
    </location>
</feature>
<sequence>MARENPAPDDLQYSELFYGYDDDCDHDSPILFFLRLLVTMIGITLLVACYWIYEYLRSQRRRSVTLVLNSNEEISERLVSPASHESSQRRKLVGWESSKPETDRLSDADSTERWEYISHDKLEGEEGTDFDECDSAIKADHSENDRSAGSAQVKVESTSGAGLLSSLDRLADVSVFRILSEKSSNEPSDQTITSEWTELSTDGDRQKYKTETTSISWKYSSDHIDASFNRVQTGERRKSKDLPEKPYLLQTEAQKNWTGEKREIETRSEMPSNLKMTESDDITVPSVSSSKDSLTHKGSSGSVFTVLAQDKSGLVDREDSSDGKYLSYSYRMAKGQSGKSSSNAVPQTLSEKQASESNSIKDSAADWSDGQISSKSTSSFSEKRFASQSGQEQGYATEMLAMDKHATRTIGENLSSLRDQSETVVKKYATSVTDENDVSLRDLSETDAKKSAQPSSAEDNKVWFSSFYRKNNEVESGLSSALANVLLNREAQKGKHSCLEELYSHSEIPKEGVSDSEPSEVVMVSANEDKADEESDRGNEVAKELMKQIDLIQKDIRDSMASTSQSDESGTVEDISKADLPSENLQQAGTTLASTCGDVNDPTAKSGKIANGQDSSTSIKDTTYFASQRPVGTYYETMDIGLAIINDGNEDFANSSRLRDDSLGLAFNSLEPASLQKDAQAFGDFPVVEDESKRNRVLDISPGVLTGEKEPCNGAVGVGSRFSQFDRSDADSKERRLETELNVSTGTFAGTSSPVQPIGTASNHALLSLLEPGLIDGESDKPFDYVKQEGPTAQKGSKTSAQCFAKIDESSTDRLTSLPFSFDEQVDTPKLRSVWPAELGSHEADAYISELKGVAAEEKGLKTEGRLMGNSLSDESPRDEENVSKASPVDTSELSTSKMLTKEAHISQSPTVGREQTNYDGTIKKNDKDQLQDSCFENDNLHMIIRDSIASLDRGEGAKVASSLSAENQDSFTPGSVNVTRSVEMDNWSHGHLMEPDEFNVPASVDTGISEARALHKVAFDGNEGAIAAAKVKSDSTATASGISDNEREMRLCMKKPEPVQLDFVDGANSGEQADNEVSVFVTAGYANEQGSAAAFPRLETDKSTQKQMEVNVPEQAGIDENQRIDLRSSANRAFAQTEKWVPENISTHPISSFGYTTTSEMYTVGDVETFVSHDFVYKQPDEGSDVLRYTDDCLVDTSASKTLALQTHSASFEIQKNKNAQTVGDSEVVDVSVPHKLVESTAVTTGLPTTEVMDQTGLVEDREDTEMSDLALPQKDGRAPSFLMSNNEPDIGADQAIRKSKRAKRNRRGNKTKQDDVSSPNMELVVETMPNSSMLIKDEPKGEWIKEGTTAVSHVTLVRSEAVQSVETNLNDWPKAPSITSSFSSSVSADAAPSFNAQEGIPSQVQISSSTSAEGANSSSYGTHVDQLSTDGSSQCFRDSLRAGEKEHEGPDEYTTPAKDDDIETTCKSLQMGASNRGRGVLMRKSMSVDVSSRRGRLSRPALMRSSILEMLGAEDVHHAVSQLATLDEVSNVMRKAGLESSNLIFGIDYTASNKYQGEHTFGGRSLHAILPEISNPYQQVIQILGKTLQPFSSSGFIAAYGFGDVKTSDLSVFPLKKTGRCRNFEEVLDVYNKVTPGVILSGPTNFAPLIHESINICKEEGSYHILVIVADGQVTNEKETRDAILTACKYPLSIIVVGVGDGPWEMMRVFDESLPRREWDNFHFVDFHGVVSGADKPESAFALESLLEIPDQYTRIKALKLL</sequence>
<dbReference type="SUPFAM" id="SSF53300">
    <property type="entry name" value="vWA-like"/>
    <property type="match status" value="1"/>
</dbReference>
<keyword evidence="2" id="KW-0472">Membrane</keyword>
<dbReference type="PANTHER" id="PTHR45751">
    <property type="entry name" value="COPINE FAMILY PROTEIN 1"/>
    <property type="match status" value="1"/>
</dbReference>
<feature type="transmembrane region" description="Helical" evidence="2">
    <location>
        <begin position="30"/>
        <end position="53"/>
    </location>
</feature>
<feature type="compositionally biased region" description="Polar residues" evidence="1">
    <location>
        <begin position="337"/>
        <end position="361"/>
    </location>
</feature>
<dbReference type="InterPro" id="IPR010734">
    <property type="entry name" value="Copine_C"/>
</dbReference>
<feature type="compositionally biased region" description="Polar residues" evidence="1">
    <location>
        <begin position="1427"/>
        <end position="1438"/>
    </location>
</feature>
<keyword evidence="2" id="KW-0812">Transmembrane</keyword>
<dbReference type="Proteomes" id="UP000030758">
    <property type="component" value="Unassembled WGS sequence"/>
</dbReference>
<feature type="compositionally biased region" description="Basic and acidic residues" evidence="1">
    <location>
        <begin position="258"/>
        <end position="268"/>
    </location>
</feature>
<evidence type="ECO:0000313" key="6">
    <source>
        <dbReference type="Proteomes" id="UP000030764"/>
    </source>
</evidence>
<feature type="compositionally biased region" description="Basic and acidic residues" evidence="1">
    <location>
        <begin position="233"/>
        <end position="244"/>
    </location>
</feature>
<dbReference type="PANTHER" id="PTHR45751:SF48">
    <property type="entry name" value="COPINE FAMILY PROTEIN 1"/>
    <property type="match status" value="1"/>
</dbReference>
<feature type="compositionally biased region" description="Polar residues" evidence="1">
    <location>
        <begin position="185"/>
        <end position="200"/>
    </location>
</feature>
<evidence type="ECO:0000256" key="1">
    <source>
        <dbReference type="SAM" id="MobiDB-lite"/>
    </source>
</evidence>
<dbReference type="EMBL" id="KL363190">
    <property type="protein sequence ID" value="KFD57142.1"/>
    <property type="molecule type" value="Genomic_DNA"/>
</dbReference>
<dbReference type="InterPro" id="IPR052079">
    <property type="entry name" value="E3_ligase/Copine_domain"/>
</dbReference>
<feature type="region of interest" description="Disordered" evidence="1">
    <location>
        <begin position="230"/>
        <end position="299"/>
    </location>
</feature>
<name>A0A085N290_9BILA</name>
<feature type="compositionally biased region" description="Basic residues" evidence="1">
    <location>
        <begin position="1299"/>
        <end position="1312"/>
    </location>
</feature>
<feature type="region of interest" description="Disordered" evidence="1">
    <location>
        <begin position="332"/>
        <end position="395"/>
    </location>
</feature>
<evidence type="ECO:0000259" key="3">
    <source>
        <dbReference type="SMART" id="SM00327"/>
    </source>
</evidence>
<proteinExistence type="predicted"/>
<feature type="region of interest" description="Disordered" evidence="1">
    <location>
        <begin position="558"/>
        <end position="580"/>
    </location>
</feature>